<keyword evidence="3" id="KW-1185">Reference proteome</keyword>
<gene>
    <name evidence="2" type="ORF">PRK78_003966</name>
</gene>
<keyword evidence="1" id="KW-0732">Signal</keyword>
<reference evidence="2" key="1">
    <citation type="submission" date="2023-03" db="EMBL/GenBank/DDBJ databases">
        <title>Emydomyces testavorans Genome Sequence.</title>
        <authorList>
            <person name="Hoyer L."/>
        </authorList>
    </citation>
    <scope>NUCLEOTIDE SEQUENCE</scope>
    <source>
        <strain evidence="2">16-2883</strain>
    </source>
</reference>
<feature type="chain" id="PRO_5042029925" evidence="1">
    <location>
        <begin position="21"/>
        <end position="63"/>
    </location>
</feature>
<sequence>MKPTAILTTAIFLFTTFAAANPAPVNEASDNLNILEARKGCSGQRKNSDHCEHPEKLTWRVDI</sequence>
<organism evidence="2 3">
    <name type="scientific">Emydomyces testavorans</name>
    <dbReference type="NCBI Taxonomy" id="2070801"/>
    <lineage>
        <taxon>Eukaryota</taxon>
        <taxon>Fungi</taxon>
        <taxon>Dikarya</taxon>
        <taxon>Ascomycota</taxon>
        <taxon>Pezizomycotina</taxon>
        <taxon>Eurotiomycetes</taxon>
        <taxon>Eurotiomycetidae</taxon>
        <taxon>Onygenales</taxon>
        <taxon>Nannizziopsiaceae</taxon>
        <taxon>Emydomyces</taxon>
    </lineage>
</organism>
<dbReference type="AlphaFoldDB" id="A0AAF0IIU5"/>
<dbReference type="EMBL" id="CP120628">
    <property type="protein sequence ID" value="WEW58498.1"/>
    <property type="molecule type" value="Genomic_DNA"/>
</dbReference>
<proteinExistence type="predicted"/>
<protein>
    <submittedName>
        <fullName evidence="2">Uncharacterized protein</fullName>
    </submittedName>
</protein>
<evidence type="ECO:0000313" key="2">
    <source>
        <dbReference type="EMBL" id="WEW58498.1"/>
    </source>
</evidence>
<dbReference type="Proteomes" id="UP001219355">
    <property type="component" value="Chromosome 2"/>
</dbReference>
<feature type="signal peptide" evidence="1">
    <location>
        <begin position="1"/>
        <end position="20"/>
    </location>
</feature>
<evidence type="ECO:0000313" key="3">
    <source>
        <dbReference type="Proteomes" id="UP001219355"/>
    </source>
</evidence>
<accession>A0AAF0IIU5</accession>
<evidence type="ECO:0000256" key="1">
    <source>
        <dbReference type="SAM" id="SignalP"/>
    </source>
</evidence>
<name>A0AAF0IIU5_9EURO</name>